<evidence type="ECO:0000259" key="1">
    <source>
        <dbReference type="PROSITE" id="PS50048"/>
    </source>
</evidence>
<dbReference type="PANTHER" id="PTHR31405:SF8">
    <property type="entry name" value="TRANSCRIPTION FACTOR PDR8-RELATED"/>
    <property type="match status" value="1"/>
</dbReference>
<protein>
    <recommendedName>
        <fullName evidence="1">Zn(2)-C6 fungal-type domain-containing protein</fullName>
    </recommendedName>
</protein>
<comment type="caution">
    <text evidence="2">The sequence shown here is derived from an EMBL/GenBank/DDBJ whole genome shotgun (WGS) entry which is preliminary data.</text>
</comment>
<dbReference type="InterPro" id="IPR036864">
    <property type="entry name" value="Zn2-C6_fun-type_DNA-bd_sf"/>
</dbReference>
<dbReference type="AlphaFoldDB" id="A0A4C2EAX9"/>
<dbReference type="CDD" id="cd12148">
    <property type="entry name" value="fungal_TF_MHR"/>
    <property type="match status" value="1"/>
</dbReference>
<dbReference type="OrthoDB" id="4356994at2759"/>
<dbReference type="InterPro" id="IPR052693">
    <property type="entry name" value="Yeast_MDR_Regulatory"/>
</dbReference>
<dbReference type="SMART" id="SM00066">
    <property type="entry name" value="GAL4"/>
    <property type="match status" value="1"/>
</dbReference>
<gene>
    <name evidence="2" type="ORF">ZYGM_002041</name>
</gene>
<sequence length="648" mass="74527">MQKRNKPSKTCANCQRKKIKCDRKVPACTACSERGHSCIYNVKIHHPQKNYLESLKKPELVSTIEKLKMELEKKQKPASKRNPLADFTYVSSKNGRVICYGSTSFRFAVRSPSLIPHFAQLWEKIKTVRNRWKQENHFLLEVESNSIETPLCFITAGSILEGLCAVMPNFEKVMECLYIFFNSDLFHSFAIMDPSKVLSDAQCCLVRDKNILAGSRIKSFELGDKKNYYRVGIITQILCLVYYKNRVPLQLRFFHNAITSLVLSKASYLERVQFFMLRYMYANITGVTVGDGGTCTSLVMSAFSTAVHIGLFKEEVHNHFRDESVYLHNLWAWILYADFETSFAIGSPLQIGQEFEYQGDIELGGFRMFNDSVLFFRRIIRQIYLPYCTPNLGTLISELKTFFKLRFGTLSSYLDHGNAVCLPFNKLLVILFVLQMISNLSIIEGNLLEKDSFNLQQNTLYCQLTSLKLVLDNLNSTFESCGYLKQTEQHNYSVKFSLALCLYHCIMPRLTHELFSALSKQALSENYDSYVKTNVLFKVDLHAFLKHTVFYEKNVPESKVNTLTAVGFLNTIRQNFVNASSEEMFSRLKQSYLFVLSDTFLVSTGSAIEGILKKDEIQQIISNDFDKLLTEPITDFFHDEDIPLFLEC</sequence>
<feature type="domain" description="Zn(2)-C6 fungal-type" evidence="1">
    <location>
        <begin position="10"/>
        <end position="40"/>
    </location>
</feature>
<accession>A0A4C2EAX9</accession>
<evidence type="ECO:0000313" key="3">
    <source>
        <dbReference type="Proteomes" id="UP000301737"/>
    </source>
</evidence>
<reference evidence="2 3" key="1">
    <citation type="submission" date="2019-01" db="EMBL/GenBank/DDBJ databases">
        <title>Draft Genome Sequencing of Zygosaccharomyces mellis Ca-7.</title>
        <authorList>
            <person name="Shiwa Y."/>
            <person name="Kanesaki Y."/>
            <person name="Ishige T."/>
            <person name="Mura K."/>
            <person name="Hori T."/>
            <person name="Tamura T."/>
        </authorList>
    </citation>
    <scope>NUCLEOTIDE SEQUENCE [LARGE SCALE GENOMIC DNA]</scope>
    <source>
        <strain evidence="2 3">Ca-7</strain>
    </source>
</reference>
<evidence type="ECO:0000313" key="2">
    <source>
        <dbReference type="EMBL" id="GCF01331.1"/>
    </source>
</evidence>
<dbReference type="Gene3D" id="4.10.240.10">
    <property type="entry name" value="Zn(2)-C6 fungal-type DNA-binding domain"/>
    <property type="match status" value="1"/>
</dbReference>
<dbReference type="CDD" id="cd00067">
    <property type="entry name" value="GAL4"/>
    <property type="match status" value="1"/>
</dbReference>
<name>A0A4C2EAX9_9SACH</name>
<dbReference type="InterPro" id="IPR001138">
    <property type="entry name" value="Zn2Cys6_DnaBD"/>
</dbReference>
<dbReference type="Proteomes" id="UP000301737">
    <property type="component" value="Unassembled WGS sequence"/>
</dbReference>
<keyword evidence="3" id="KW-1185">Reference proteome</keyword>
<organism evidence="2 3">
    <name type="scientific">Zygosaccharomyces mellis</name>
    <dbReference type="NCBI Taxonomy" id="42258"/>
    <lineage>
        <taxon>Eukaryota</taxon>
        <taxon>Fungi</taxon>
        <taxon>Dikarya</taxon>
        <taxon>Ascomycota</taxon>
        <taxon>Saccharomycotina</taxon>
        <taxon>Saccharomycetes</taxon>
        <taxon>Saccharomycetales</taxon>
        <taxon>Saccharomycetaceae</taxon>
        <taxon>Zygosaccharomyces</taxon>
    </lineage>
</organism>
<dbReference type="GO" id="GO:0008270">
    <property type="term" value="F:zinc ion binding"/>
    <property type="evidence" value="ECO:0007669"/>
    <property type="project" value="InterPro"/>
</dbReference>
<dbReference type="EMBL" id="BIMX01000030">
    <property type="protein sequence ID" value="GCF01331.1"/>
    <property type="molecule type" value="Genomic_DNA"/>
</dbReference>
<dbReference type="GO" id="GO:0000981">
    <property type="term" value="F:DNA-binding transcription factor activity, RNA polymerase II-specific"/>
    <property type="evidence" value="ECO:0007669"/>
    <property type="project" value="InterPro"/>
</dbReference>
<dbReference type="SUPFAM" id="SSF57701">
    <property type="entry name" value="Zn2/Cys6 DNA-binding domain"/>
    <property type="match status" value="1"/>
</dbReference>
<dbReference type="PROSITE" id="PS50048">
    <property type="entry name" value="ZN2_CY6_FUNGAL_2"/>
    <property type="match status" value="1"/>
</dbReference>
<dbReference type="PANTHER" id="PTHR31405">
    <property type="entry name" value="TRANSCRIPTION FACTOR PDR8-RELATED"/>
    <property type="match status" value="1"/>
</dbReference>
<dbReference type="Pfam" id="PF00172">
    <property type="entry name" value="Zn_clus"/>
    <property type="match status" value="1"/>
</dbReference>
<proteinExistence type="predicted"/>